<protein>
    <submittedName>
        <fullName evidence="1">Enoyl-CoA hydratase/enoyl-CoA hydratase/3,2-trans-enoyl-CoA isomerase</fullName>
    </submittedName>
</protein>
<proteinExistence type="predicted"/>
<dbReference type="InterPro" id="IPR001753">
    <property type="entry name" value="Enoyl-CoA_hydra/iso"/>
</dbReference>
<dbReference type="InterPro" id="IPR029045">
    <property type="entry name" value="ClpP/crotonase-like_dom_sf"/>
</dbReference>
<name>A0A1W2EJU9_9BACT</name>
<dbReference type="AlphaFoldDB" id="A0A1W2EJU9"/>
<reference evidence="1 2" key="1">
    <citation type="submission" date="2017-04" db="EMBL/GenBank/DDBJ databases">
        <authorList>
            <person name="Afonso C.L."/>
            <person name="Miller P.J."/>
            <person name="Scott M.A."/>
            <person name="Spackman E."/>
            <person name="Goraichik I."/>
            <person name="Dimitrov K.M."/>
            <person name="Suarez D.L."/>
            <person name="Swayne D.E."/>
        </authorList>
    </citation>
    <scope>NUCLEOTIDE SEQUENCE [LARGE SCALE GENOMIC DNA]</scope>
    <source>
        <strain evidence="1 2">DSM 3385</strain>
    </source>
</reference>
<keyword evidence="2" id="KW-1185">Reference proteome</keyword>
<evidence type="ECO:0000313" key="2">
    <source>
        <dbReference type="Proteomes" id="UP000192418"/>
    </source>
</evidence>
<keyword evidence="1" id="KW-0413">Isomerase</keyword>
<accession>A0A1W2EJU9</accession>
<dbReference type="STRING" id="1121400.SAMN02746065_13326"/>
<gene>
    <name evidence="1" type="ORF">SAMN02746065_13326</name>
</gene>
<dbReference type="PANTHER" id="PTHR11941">
    <property type="entry name" value="ENOYL-COA HYDRATASE-RELATED"/>
    <property type="match status" value="1"/>
</dbReference>
<dbReference type="Pfam" id="PF00378">
    <property type="entry name" value="ECH_1"/>
    <property type="match status" value="1"/>
</dbReference>
<sequence>MDKTIIEAQGNVAVVRMANGVSNALNPELIEDLTHTLEAVKKEFRGMVLAGNTKFFVIGFDVPTLLKLDRPGMVDFFHRFNQLTLDLYTFPLPTACAVAGHAIGGGNILALTGDYRFMAEGKKLIGLNEVQLGVPVPYLADLILRQIVGDRTATEMLYTGAMMSATAALEVGLVDAVVPEGNLEQKAIEKIANLSKLSLDGFSAIKENRTDSIRTAYQAGFAKKNAQFVDCWFSKKVQELLFKAAEKF</sequence>
<dbReference type="GO" id="GO:0006635">
    <property type="term" value="P:fatty acid beta-oxidation"/>
    <property type="evidence" value="ECO:0007669"/>
    <property type="project" value="TreeGrafter"/>
</dbReference>
<dbReference type="Gene3D" id="3.90.226.10">
    <property type="entry name" value="2-enoyl-CoA Hydratase, Chain A, domain 1"/>
    <property type="match status" value="1"/>
</dbReference>
<dbReference type="CDD" id="cd06558">
    <property type="entry name" value="crotonase-like"/>
    <property type="match status" value="1"/>
</dbReference>
<dbReference type="RefSeq" id="WP_084071608.1">
    <property type="nucleotide sequence ID" value="NZ_FWXY01000033.1"/>
</dbReference>
<dbReference type="GO" id="GO:0016853">
    <property type="term" value="F:isomerase activity"/>
    <property type="evidence" value="ECO:0007669"/>
    <property type="project" value="UniProtKB-KW"/>
</dbReference>
<dbReference type="Proteomes" id="UP000192418">
    <property type="component" value="Unassembled WGS sequence"/>
</dbReference>
<dbReference type="PANTHER" id="PTHR11941:SF45">
    <property type="entry name" value="ENOYL-COA DELTA ISOMERASE 1, MITOCHONDRIAL"/>
    <property type="match status" value="1"/>
</dbReference>
<dbReference type="OrthoDB" id="5365311at2"/>
<dbReference type="SUPFAM" id="SSF52096">
    <property type="entry name" value="ClpP/crotonase"/>
    <property type="match status" value="1"/>
</dbReference>
<evidence type="ECO:0000313" key="1">
    <source>
        <dbReference type="EMBL" id="SMD09944.1"/>
    </source>
</evidence>
<organism evidence="1 2">
    <name type="scientific">Desulfocicer vacuolatum DSM 3385</name>
    <dbReference type="NCBI Taxonomy" id="1121400"/>
    <lineage>
        <taxon>Bacteria</taxon>
        <taxon>Pseudomonadati</taxon>
        <taxon>Thermodesulfobacteriota</taxon>
        <taxon>Desulfobacteria</taxon>
        <taxon>Desulfobacterales</taxon>
        <taxon>Desulfobacteraceae</taxon>
        <taxon>Desulfocicer</taxon>
    </lineage>
</organism>
<dbReference type="EMBL" id="FWXY01000033">
    <property type="protein sequence ID" value="SMD09944.1"/>
    <property type="molecule type" value="Genomic_DNA"/>
</dbReference>